<accession>A0AAU9LL90</accession>
<gene>
    <name evidence="1" type="ORF">LVIROSA_LOCUS2017</name>
</gene>
<dbReference type="Proteomes" id="UP001157418">
    <property type="component" value="Unassembled WGS sequence"/>
</dbReference>
<evidence type="ECO:0000313" key="1">
    <source>
        <dbReference type="EMBL" id="CAH1414086.1"/>
    </source>
</evidence>
<protein>
    <submittedName>
        <fullName evidence="1">Uncharacterized protein</fullName>
    </submittedName>
</protein>
<name>A0AAU9LL90_9ASTR</name>
<organism evidence="1 2">
    <name type="scientific">Lactuca virosa</name>
    <dbReference type="NCBI Taxonomy" id="75947"/>
    <lineage>
        <taxon>Eukaryota</taxon>
        <taxon>Viridiplantae</taxon>
        <taxon>Streptophyta</taxon>
        <taxon>Embryophyta</taxon>
        <taxon>Tracheophyta</taxon>
        <taxon>Spermatophyta</taxon>
        <taxon>Magnoliopsida</taxon>
        <taxon>eudicotyledons</taxon>
        <taxon>Gunneridae</taxon>
        <taxon>Pentapetalae</taxon>
        <taxon>asterids</taxon>
        <taxon>campanulids</taxon>
        <taxon>Asterales</taxon>
        <taxon>Asteraceae</taxon>
        <taxon>Cichorioideae</taxon>
        <taxon>Cichorieae</taxon>
        <taxon>Lactucinae</taxon>
        <taxon>Lactuca</taxon>
    </lineage>
</organism>
<evidence type="ECO:0000313" key="2">
    <source>
        <dbReference type="Proteomes" id="UP001157418"/>
    </source>
</evidence>
<sequence length="79" mass="8840">MLSSSLTKHVAFVSPPISIHFPSSKVQIEMFYTELDSKSLLPKLCNLVVVAPYSCLSLHSDHISLIQVEMLDEFSSIPY</sequence>
<reference evidence="1 2" key="1">
    <citation type="submission" date="2022-01" db="EMBL/GenBank/DDBJ databases">
        <authorList>
            <person name="Xiong W."/>
            <person name="Schranz E."/>
        </authorList>
    </citation>
    <scope>NUCLEOTIDE SEQUENCE [LARGE SCALE GENOMIC DNA]</scope>
</reference>
<comment type="caution">
    <text evidence="1">The sequence shown here is derived from an EMBL/GenBank/DDBJ whole genome shotgun (WGS) entry which is preliminary data.</text>
</comment>
<keyword evidence="2" id="KW-1185">Reference proteome</keyword>
<dbReference type="EMBL" id="CAKMRJ010000001">
    <property type="protein sequence ID" value="CAH1414086.1"/>
    <property type="molecule type" value="Genomic_DNA"/>
</dbReference>
<dbReference type="AlphaFoldDB" id="A0AAU9LL90"/>
<proteinExistence type="predicted"/>